<reference evidence="1 2" key="1">
    <citation type="journal article" date="2019" name="Commun. Biol.">
        <title>The bagworm genome reveals a unique fibroin gene that provides high tensile strength.</title>
        <authorList>
            <person name="Kono N."/>
            <person name="Nakamura H."/>
            <person name="Ohtoshi R."/>
            <person name="Tomita M."/>
            <person name="Numata K."/>
            <person name="Arakawa K."/>
        </authorList>
    </citation>
    <scope>NUCLEOTIDE SEQUENCE [LARGE SCALE GENOMIC DNA]</scope>
</reference>
<dbReference type="AlphaFoldDB" id="A0A4C1X3U1"/>
<dbReference type="Proteomes" id="UP000299102">
    <property type="component" value="Unassembled WGS sequence"/>
</dbReference>
<accession>A0A4C1X3U1</accession>
<comment type="caution">
    <text evidence="1">The sequence shown here is derived from an EMBL/GenBank/DDBJ whole genome shotgun (WGS) entry which is preliminary data.</text>
</comment>
<organism evidence="1 2">
    <name type="scientific">Eumeta variegata</name>
    <name type="common">Bagworm moth</name>
    <name type="synonym">Eumeta japonica</name>
    <dbReference type="NCBI Taxonomy" id="151549"/>
    <lineage>
        <taxon>Eukaryota</taxon>
        <taxon>Metazoa</taxon>
        <taxon>Ecdysozoa</taxon>
        <taxon>Arthropoda</taxon>
        <taxon>Hexapoda</taxon>
        <taxon>Insecta</taxon>
        <taxon>Pterygota</taxon>
        <taxon>Neoptera</taxon>
        <taxon>Endopterygota</taxon>
        <taxon>Lepidoptera</taxon>
        <taxon>Glossata</taxon>
        <taxon>Ditrysia</taxon>
        <taxon>Tineoidea</taxon>
        <taxon>Psychidae</taxon>
        <taxon>Oiketicinae</taxon>
        <taxon>Eumeta</taxon>
    </lineage>
</organism>
<proteinExistence type="predicted"/>
<sequence length="109" mass="12323">MHRPAAARFAQRFYGNTNTSFLDGGRRALAEASVFRERLMRRSAPLPLPVNNARIIICFPPPTATCVLTAYDARLDTRHRLVPVTPHARQTIRCVTWIVTALSLQTHTR</sequence>
<evidence type="ECO:0000313" key="1">
    <source>
        <dbReference type="EMBL" id="GBP58381.1"/>
    </source>
</evidence>
<dbReference type="EMBL" id="BGZK01000733">
    <property type="protein sequence ID" value="GBP58381.1"/>
    <property type="molecule type" value="Genomic_DNA"/>
</dbReference>
<evidence type="ECO:0000313" key="2">
    <source>
        <dbReference type="Proteomes" id="UP000299102"/>
    </source>
</evidence>
<gene>
    <name evidence="1" type="ORF">EVAR_40951_1</name>
</gene>
<protein>
    <submittedName>
        <fullName evidence="1">Uncharacterized protein</fullName>
    </submittedName>
</protein>
<keyword evidence="2" id="KW-1185">Reference proteome</keyword>
<name>A0A4C1X3U1_EUMVA</name>